<reference evidence="2 3" key="2">
    <citation type="submission" date="2019-02" db="EMBL/GenBank/DDBJ databases">
        <title>'Lichenibacterium ramalinii' gen. nov. sp. nov., 'Lichenibacterium minor' gen. nov. sp. nov.</title>
        <authorList>
            <person name="Pankratov T."/>
        </authorList>
    </citation>
    <scope>NUCLEOTIDE SEQUENCE [LARGE SCALE GENOMIC DNA]</scope>
    <source>
        <strain evidence="2 3">RmlP001</strain>
    </source>
</reference>
<dbReference type="InterPro" id="IPR011008">
    <property type="entry name" value="Dimeric_a/b-barrel"/>
</dbReference>
<evidence type="ECO:0000259" key="1">
    <source>
        <dbReference type="Pfam" id="PF07110"/>
    </source>
</evidence>
<dbReference type="Pfam" id="PF07110">
    <property type="entry name" value="EthD"/>
    <property type="match status" value="1"/>
</dbReference>
<dbReference type="Proteomes" id="UP000289411">
    <property type="component" value="Unassembled WGS sequence"/>
</dbReference>
<dbReference type="InterPro" id="IPR009799">
    <property type="entry name" value="EthD_dom"/>
</dbReference>
<dbReference type="Gene3D" id="3.30.70.100">
    <property type="match status" value="1"/>
</dbReference>
<dbReference type="GO" id="GO:0016491">
    <property type="term" value="F:oxidoreductase activity"/>
    <property type="evidence" value="ECO:0007669"/>
    <property type="project" value="InterPro"/>
</dbReference>
<evidence type="ECO:0000313" key="3">
    <source>
        <dbReference type="Proteomes" id="UP000289411"/>
    </source>
</evidence>
<feature type="domain" description="EthD" evidence="1">
    <location>
        <begin position="32"/>
        <end position="104"/>
    </location>
</feature>
<reference evidence="2 3" key="1">
    <citation type="submission" date="2018-09" db="EMBL/GenBank/DDBJ databases">
        <authorList>
            <person name="Grouzdev D.S."/>
            <person name="Krutkina M.S."/>
        </authorList>
    </citation>
    <scope>NUCLEOTIDE SEQUENCE [LARGE SCALE GENOMIC DNA]</scope>
    <source>
        <strain evidence="2 3">RmlP001</strain>
    </source>
</reference>
<sequence>MSGPAPVAAGPDFAARDAAIRILTYTPIRRREGVPQDLFDTYWRDVHGPLCARLPGLAFYAQHHVARERGANLWPLPDGVRPLDTVLDGLVEIGFADAAGQGRFEAASPLLFSDERNFIGHDVAYALPDGARTLVDRDPDPVPNRIEPGHRLHLHLHGTGTDAFRDWAGSFAAGLADAPGIVKVRLHRPEPYHNAAPAPAAPGVDHALPRERKRVAIVEVGWTDRLAAEAFLAGDAYAALAEGLATHVAALGAFLVTRQCVFIRDGVLTTAGLRGSRPAELIAALGALNQTEPAVTRLFRGT</sequence>
<keyword evidence="3" id="KW-1185">Reference proteome</keyword>
<dbReference type="EMBL" id="QYBC01000016">
    <property type="protein sequence ID" value="RYB03108.1"/>
    <property type="molecule type" value="Genomic_DNA"/>
</dbReference>
<dbReference type="SUPFAM" id="SSF54909">
    <property type="entry name" value="Dimeric alpha+beta barrel"/>
    <property type="match status" value="1"/>
</dbReference>
<dbReference type="RefSeq" id="WP_129220746.1">
    <property type="nucleotide sequence ID" value="NZ_QYBC01000016.1"/>
</dbReference>
<organism evidence="2 3">
    <name type="scientific">Lichenibacterium ramalinae</name>
    <dbReference type="NCBI Taxonomy" id="2316527"/>
    <lineage>
        <taxon>Bacteria</taxon>
        <taxon>Pseudomonadati</taxon>
        <taxon>Pseudomonadota</taxon>
        <taxon>Alphaproteobacteria</taxon>
        <taxon>Hyphomicrobiales</taxon>
        <taxon>Lichenihabitantaceae</taxon>
        <taxon>Lichenibacterium</taxon>
    </lineage>
</organism>
<name>A0A4Q2RBM8_9HYPH</name>
<evidence type="ECO:0000313" key="2">
    <source>
        <dbReference type="EMBL" id="RYB03108.1"/>
    </source>
</evidence>
<accession>A0A4Q2RBM8</accession>
<dbReference type="AlphaFoldDB" id="A0A4Q2RBM8"/>
<protein>
    <recommendedName>
        <fullName evidence="1">EthD domain-containing protein</fullName>
    </recommendedName>
</protein>
<dbReference type="OrthoDB" id="6369070at2"/>
<gene>
    <name evidence="2" type="ORF">D3272_18780</name>
</gene>
<comment type="caution">
    <text evidence="2">The sequence shown here is derived from an EMBL/GenBank/DDBJ whole genome shotgun (WGS) entry which is preliminary data.</text>
</comment>
<proteinExistence type="predicted"/>